<evidence type="ECO:0000256" key="1">
    <source>
        <dbReference type="SAM" id="Phobius"/>
    </source>
</evidence>
<keyword evidence="1" id="KW-0812">Transmembrane</keyword>
<dbReference type="InterPro" id="IPR036514">
    <property type="entry name" value="SGNH_hydro_sf"/>
</dbReference>
<dbReference type="KEGG" id="tpol:Mal48_26700"/>
<keyword evidence="3" id="KW-1185">Reference proteome</keyword>
<sequence length="494" mass="56338">MESTLLNKPNRRRRWAFRFLTVAIAFSPFLVIELGLTLLDVGKSSEAEDPFVGFASVVPLFELNEDGTRFVLSPRRTSFFAHEEFPAKKSEKTFRIFCLGGSTVQGRPYSIETSFTTWLRIGLEQADPETNWEVVNCGGISYASYRLVPILEETLGYEPDLIILCTGHNEFLEDRTYKHLKQVPAWIEKPAHFLTSTRTVQLASSMMWSHSDGKTILQTEADATLDYKNGIAAFHRDEEWSHGVAVHFESNVLRMIHLAQSNNVPILLLKPPSNLRGTPPFKSESALLTKEEISKVEEMKIAARRLYSSDMNEATNIWKEICRIDSAAAANWYELGSCLDAQHRTEEAKSAYLAARDLDVCPLRMTTALESALDEIAEKEEAPLIDLQEMLQKKMKTGNVSHNLFVDHVHPNFEGHQQIALAIGHWLRQQGYVQFNADWDVTCQERFNEHFDALPRTYFHRGQRMLAALKKWTQGDADGMPVEERFPHKFRTGQ</sequence>
<dbReference type="SUPFAM" id="SSF52266">
    <property type="entry name" value="SGNH hydrolase"/>
    <property type="match status" value="1"/>
</dbReference>
<keyword evidence="1" id="KW-1133">Transmembrane helix</keyword>
<dbReference type="RefSeq" id="WP_145199680.1">
    <property type="nucleotide sequence ID" value="NZ_CP036267.1"/>
</dbReference>
<dbReference type="Proteomes" id="UP000315724">
    <property type="component" value="Chromosome"/>
</dbReference>
<dbReference type="CDD" id="cd00229">
    <property type="entry name" value="SGNH_hydrolase"/>
    <property type="match status" value="1"/>
</dbReference>
<reference evidence="2 3" key="1">
    <citation type="submission" date="2019-02" db="EMBL/GenBank/DDBJ databases">
        <title>Deep-cultivation of Planctomycetes and their phenomic and genomic characterization uncovers novel biology.</title>
        <authorList>
            <person name="Wiegand S."/>
            <person name="Jogler M."/>
            <person name="Boedeker C."/>
            <person name="Pinto D."/>
            <person name="Vollmers J."/>
            <person name="Rivas-Marin E."/>
            <person name="Kohn T."/>
            <person name="Peeters S.H."/>
            <person name="Heuer A."/>
            <person name="Rast P."/>
            <person name="Oberbeckmann S."/>
            <person name="Bunk B."/>
            <person name="Jeske O."/>
            <person name="Meyerdierks A."/>
            <person name="Storesund J.E."/>
            <person name="Kallscheuer N."/>
            <person name="Luecker S."/>
            <person name="Lage O.M."/>
            <person name="Pohl T."/>
            <person name="Merkel B.J."/>
            <person name="Hornburger P."/>
            <person name="Mueller R.-W."/>
            <person name="Bruemmer F."/>
            <person name="Labrenz M."/>
            <person name="Spormann A.M."/>
            <person name="Op den Camp H."/>
            <person name="Overmann J."/>
            <person name="Amann R."/>
            <person name="Jetten M.S.M."/>
            <person name="Mascher T."/>
            <person name="Medema M.H."/>
            <person name="Devos D.P."/>
            <person name="Kaster A.-K."/>
            <person name="Ovreas L."/>
            <person name="Rohde M."/>
            <person name="Galperin M.Y."/>
            <person name="Jogler C."/>
        </authorList>
    </citation>
    <scope>NUCLEOTIDE SEQUENCE [LARGE SCALE GENOMIC DNA]</scope>
    <source>
        <strain evidence="2 3">Mal48</strain>
    </source>
</reference>
<proteinExistence type="predicted"/>
<accession>A0A517QPA5</accession>
<evidence type="ECO:0000313" key="3">
    <source>
        <dbReference type="Proteomes" id="UP000315724"/>
    </source>
</evidence>
<dbReference type="Gene3D" id="3.40.50.1110">
    <property type="entry name" value="SGNH hydrolase"/>
    <property type="match status" value="1"/>
</dbReference>
<keyword evidence="1" id="KW-0472">Membrane</keyword>
<dbReference type="EMBL" id="CP036267">
    <property type="protein sequence ID" value="QDT33417.1"/>
    <property type="molecule type" value="Genomic_DNA"/>
</dbReference>
<dbReference type="AlphaFoldDB" id="A0A517QPA5"/>
<evidence type="ECO:0000313" key="2">
    <source>
        <dbReference type="EMBL" id="QDT33417.1"/>
    </source>
</evidence>
<dbReference type="InterPro" id="IPR051532">
    <property type="entry name" value="Ester_Hydrolysis_Enzymes"/>
</dbReference>
<dbReference type="OrthoDB" id="228932at2"/>
<dbReference type="SUPFAM" id="SSF48452">
    <property type="entry name" value="TPR-like"/>
    <property type="match status" value="1"/>
</dbReference>
<organism evidence="2 3">
    <name type="scientific">Thalassoglobus polymorphus</name>
    <dbReference type="NCBI Taxonomy" id="2527994"/>
    <lineage>
        <taxon>Bacteria</taxon>
        <taxon>Pseudomonadati</taxon>
        <taxon>Planctomycetota</taxon>
        <taxon>Planctomycetia</taxon>
        <taxon>Planctomycetales</taxon>
        <taxon>Planctomycetaceae</taxon>
        <taxon>Thalassoglobus</taxon>
    </lineage>
</organism>
<dbReference type="InterPro" id="IPR011990">
    <property type="entry name" value="TPR-like_helical_dom_sf"/>
</dbReference>
<dbReference type="GO" id="GO:0004622">
    <property type="term" value="F:phosphatidylcholine lysophospholipase activity"/>
    <property type="evidence" value="ECO:0007669"/>
    <property type="project" value="TreeGrafter"/>
</dbReference>
<evidence type="ECO:0008006" key="4">
    <source>
        <dbReference type="Google" id="ProtNLM"/>
    </source>
</evidence>
<gene>
    <name evidence="2" type="ORF">Mal48_26700</name>
</gene>
<protein>
    <recommendedName>
        <fullName evidence="4">GDSL-like Lipase/Acylhydrolase</fullName>
    </recommendedName>
</protein>
<dbReference type="PANTHER" id="PTHR30383:SF5">
    <property type="entry name" value="SGNH HYDROLASE-TYPE ESTERASE DOMAIN-CONTAINING PROTEIN"/>
    <property type="match status" value="1"/>
</dbReference>
<dbReference type="PANTHER" id="PTHR30383">
    <property type="entry name" value="THIOESTERASE 1/PROTEASE 1/LYSOPHOSPHOLIPASE L1"/>
    <property type="match status" value="1"/>
</dbReference>
<name>A0A517QPA5_9PLAN</name>
<feature type="transmembrane region" description="Helical" evidence="1">
    <location>
        <begin position="15"/>
        <end position="39"/>
    </location>
</feature>